<gene>
    <name evidence="7" type="ORF">DSL92_02620</name>
</gene>
<proteinExistence type="predicted"/>
<evidence type="ECO:0000256" key="5">
    <source>
        <dbReference type="SAM" id="MobiDB-lite"/>
    </source>
</evidence>
<evidence type="ECO:0000256" key="2">
    <source>
        <dbReference type="ARBA" id="ARBA00022517"/>
    </source>
</evidence>
<feature type="compositionally biased region" description="Basic and acidic residues" evidence="5">
    <location>
        <begin position="99"/>
        <end position="108"/>
    </location>
</feature>
<dbReference type="InterPro" id="IPR037027">
    <property type="entry name" value="YqgF/RNaseH-like_dom_sf"/>
</dbReference>
<feature type="domain" description="YqgF/RNase H-like" evidence="6">
    <location>
        <begin position="7"/>
        <end position="106"/>
    </location>
</feature>
<protein>
    <submittedName>
        <fullName evidence="7">Pre-16S rRNA-processing nuclease YqgF</fullName>
    </submittedName>
</protein>
<evidence type="ECO:0000313" key="7">
    <source>
        <dbReference type="EMBL" id="RUA22942.1"/>
    </source>
</evidence>
<dbReference type="InterPro" id="IPR006641">
    <property type="entry name" value="YqgF/RNaseH-like_dom"/>
</dbReference>
<keyword evidence="3" id="KW-0540">Nuclease</keyword>
<keyword evidence="1" id="KW-0963">Cytoplasm</keyword>
<dbReference type="GO" id="GO:0004518">
    <property type="term" value="F:nuclease activity"/>
    <property type="evidence" value="ECO:0007669"/>
    <property type="project" value="UniProtKB-KW"/>
</dbReference>
<evidence type="ECO:0000256" key="1">
    <source>
        <dbReference type="ARBA" id="ARBA00022490"/>
    </source>
</evidence>
<dbReference type="EMBL" id="RXHI01000006">
    <property type="protein sequence ID" value="RUA22942.1"/>
    <property type="molecule type" value="Genomic_DNA"/>
</dbReference>
<accession>A0A3S0NXB4</accession>
<dbReference type="GO" id="GO:0016787">
    <property type="term" value="F:hydrolase activity"/>
    <property type="evidence" value="ECO:0007669"/>
    <property type="project" value="UniProtKB-KW"/>
</dbReference>
<dbReference type="Gene3D" id="3.30.420.140">
    <property type="entry name" value="YqgF/RNase H-like domain"/>
    <property type="match status" value="1"/>
</dbReference>
<evidence type="ECO:0000256" key="3">
    <source>
        <dbReference type="ARBA" id="ARBA00022722"/>
    </source>
</evidence>
<evidence type="ECO:0000259" key="6">
    <source>
        <dbReference type="SMART" id="SM00732"/>
    </source>
</evidence>
<name>A0A3S0NXB4_9GAMM</name>
<comment type="caution">
    <text evidence="7">The sequence shown here is derived from an EMBL/GenBank/DDBJ whole genome shotgun (WGS) entry which is preliminary data.</text>
</comment>
<dbReference type="Pfam" id="PF03652">
    <property type="entry name" value="RuvX"/>
    <property type="match status" value="1"/>
</dbReference>
<organism evidence="7">
    <name type="scientific">Billgrantia gudaonensis</name>
    <dbReference type="NCBI Taxonomy" id="376427"/>
    <lineage>
        <taxon>Bacteria</taxon>
        <taxon>Pseudomonadati</taxon>
        <taxon>Pseudomonadota</taxon>
        <taxon>Gammaproteobacteria</taxon>
        <taxon>Oceanospirillales</taxon>
        <taxon>Halomonadaceae</taxon>
        <taxon>Billgrantia</taxon>
    </lineage>
</organism>
<evidence type="ECO:0000256" key="4">
    <source>
        <dbReference type="ARBA" id="ARBA00022801"/>
    </source>
</evidence>
<dbReference type="GO" id="GO:0006364">
    <property type="term" value="P:rRNA processing"/>
    <property type="evidence" value="ECO:0007669"/>
    <property type="project" value="InterPro"/>
</dbReference>
<reference evidence="7" key="1">
    <citation type="submission" date="2018-12" db="EMBL/GenBank/DDBJ databases">
        <authorList>
            <person name="Jadhav K."/>
            <person name="Kushwaha B."/>
            <person name="Jadhav I."/>
        </authorList>
    </citation>
    <scope>NUCLEOTIDE SEQUENCE [LARGE SCALE GENOMIC DNA]</scope>
    <source>
        <strain evidence="7">SBS 10</strain>
    </source>
</reference>
<dbReference type="SUPFAM" id="SSF53098">
    <property type="entry name" value="Ribonuclease H-like"/>
    <property type="match status" value="1"/>
</dbReference>
<dbReference type="AlphaFoldDB" id="A0A3S0NXB4"/>
<keyword evidence="4" id="KW-0378">Hydrolase</keyword>
<dbReference type="InterPro" id="IPR005227">
    <property type="entry name" value="YqgF"/>
</dbReference>
<dbReference type="SMART" id="SM00732">
    <property type="entry name" value="YqgFc"/>
    <property type="match status" value="1"/>
</dbReference>
<feature type="region of interest" description="Disordered" evidence="5">
    <location>
        <begin position="99"/>
        <end position="126"/>
    </location>
</feature>
<keyword evidence="2" id="KW-0690">Ribosome biogenesis</keyword>
<dbReference type="InterPro" id="IPR012337">
    <property type="entry name" value="RNaseH-like_sf"/>
</dbReference>
<sequence>MSEVGQRLVLAFDFGTRRIGVAVGNELVGRARELEPLPARDGIPTGTSLRGWWRWQPALFVVGLPLHADGTRVGDEPARAQVRQAAVRPLRRSCEWVDEHGSTREAKSIARGQAPRQLPRPGSTASPRCSFWKAGSLAARVAVTSLTGSGTISPLGRRLRTHQFVEFGDGSGGEIQVVDMPGAADQAALGVCRTVASRAANKAASACGS</sequence>